<dbReference type="PANTHER" id="PTHR48228:SF5">
    <property type="entry name" value="ALPHA-METHYLACYL-COA RACEMASE"/>
    <property type="match status" value="1"/>
</dbReference>
<gene>
    <name evidence="1" type="ORF">GCM10017577_07400</name>
</gene>
<dbReference type="PANTHER" id="PTHR48228">
    <property type="entry name" value="SUCCINYL-COA--D-CITRAMALATE COA-TRANSFERASE"/>
    <property type="match status" value="1"/>
</dbReference>
<accession>A0A9W6KYQ3</accession>
<dbReference type="InterPro" id="IPR023606">
    <property type="entry name" value="CoA-Trfase_III_dom_1_sf"/>
</dbReference>
<evidence type="ECO:0000313" key="2">
    <source>
        <dbReference type="Proteomes" id="UP001143463"/>
    </source>
</evidence>
<dbReference type="AlphaFoldDB" id="A0A9W6KYQ3"/>
<dbReference type="InterPro" id="IPR050509">
    <property type="entry name" value="CoA-transferase_III"/>
</dbReference>
<dbReference type="Gene3D" id="3.40.50.10540">
    <property type="entry name" value="Crotonobetainyl-coa:carnitine coa-transferase, domain 1"/>
    <property type="match status" value="1"/>
</dbReference>
<evidence type="ECO:0000313" key="1">
    <source>
        <dbReference type="EMBL" id="GLL09600.1"/>
    </source>
</evidence>
<sequence length="374" mass="39762">MRRPTVPDAAPQPTEGPLTGIKVVEFAGLGPGPFAAMLLADGGADVLRIDRPTGPVDGGALTRGRPWIGLDLKDPADLDTARALVSCADVLVEGFRPGVMERLGLGPDDCRADNPGLVYGRMTGWGQDGPRARQAGHDINYLALTGALRSIARRGEGPVPPLNLVGDYGGGGMMLAFGIVTALLERHRSGRGQVVDAAMVDGVSLLMTGVWSRAAQGRWSHEPGTNDIDTGAPFYDVYATADGEYMAVGSIEPQFWARLLQGLGLDPDTLPAQWDREAWPQMKEVVADAFATRTRAEWTEVFADLDACVTPVLSLAEAPVDAHLRARRTLVQRPDGPQPAAAPRLDRTPLRAREAGTVEKALGRWGVSLTAGAR</sequence>
<dbReference type="Gene3D" id="3.30.1540.10">
    <property type="entry name" value="formyl-coa transferase, domain 3"/>
    <property type="match status" value="1"/>
</dbReference>
<reference evidence="1" key="1">
    <citation type="journal article" date="2014" name="Int. J. Syst. Evol. Microbiol.">
        <title>Complete genome sequence of Corynebacterium casei LMG S-19264T (=DSM 44701T), isolated from a smear-ripened cheese.</title>
        <authorList>
            <consortium name="US DOE Joint Genome Institute (JGI-PGF)"/>
            <person name="Walter F."/>
            <person name="Albersmeier A."/>
            <person name="Kalinowski J."/>
            <person name="Ruckert C."/>
        </authorList>
    </citation>
    <scope>NUCLEOTIDE SEQUENCE</scope>
    <source>
        <strain evidence="1">VKM Ac-1069</strain>
    </source>
</reference>
<dbReference type="GO" id="GO:0003824">
    <property type="term" value="F:catalytic activity"/>
    <property type="evidence" value="ECO:0007669"/>
    <property type="project" value="InterPro"/>
</dbReference>
<dbReference type="EMBL" id="BSFQ01000002">
    <property type="protein sequence ID" value="GLL09600.1"/>
    <property type="molecule type" value="Genomic_DNA"/>
</dbReference>
<dbReference type="Pfam" id="PF02515">
    <property type="entry name" value="CoA_transf_3"/>
    <property type="match status" value="1"/>
</dbReference>
<proteinExistence type="predicted"/>
<dbReference type="SUPFAM" id="SSF89796">
    <property type="entry name" value="CoA-transferase family III (CaiB/BaiF)"/>
    <property type="match status" value="1"/>
</dbReference>
<comment type="caution">
    <text evidence="1">The sequence shown here is derived from an EMBL/GenBank/DDBJ whole genome shotgun (WGS) entry which is preliminary data.</text>
</comment>
<name>A0A9W6KYQ3_9PSEU</name>
<dbReference type="Proteomes" id="UP001143463">
    <property type="component" value="Unassembled WGS sequence"/>
</dbReference>
<dbReference type="InterPro" id="IPR044855">
    <property type="entry name" value="CoA-Trfase_III_dom3_sf"/>
</dbReference>
<organism evidence="1 2">
    <name type="scientific">Pseudonocardia halophobica</name>
    <dbReference type="NCBI Taxonomy" id="29401"/>
    <lineage>
        <taxon>Bacteria</taxon>
        <taxon>Bacillati</taxon>
        <taxon>Actinomycetota</taxon>
        <taxon>Actinomycetes</taxon>
        <taxon>Pseudonocardiales</taxon>
        <taxon>Pseudonocardiaceae</taxon>
        <taxon>Pseudonocardia</taxon>
    </lineage>
</organism>
<dbReference type="InterPro" id="IPR003673">
    <property type="entry name" value="CoA-Trfase_fam_III"/>
</dbReference>
<keyword evidence="2" id="KW-1185">Reference proteome</keyword>
<reference evidence="1" key="2">
    <citation type="submission" date="2023-01" db="EMBL/GenBank/DDBJ databases">
        <authorList>
            <person name="Sun Q."/>
            <person name="Evtushenko L."/>
        </authorList>
    </citation>
    <scope>NUCLEOTIDE SEQUENCE</scope>
    <source>
        <strain evidence="1">VKM Ac-1069</strain>
    </source>
</reference>
<protein>
    <submittedName>
        <fullName evidence="1">Alpha-methylacyl-CoA racemase</fullName>
    </submittedName>
</protein>